<comment type="caution">
    <text evidence="2">The sequence shown here is derived from an EMBL/GenBank/DDBJ whole genome shotgun (WGS) entry which is preliminary data.</text>
</comment>
<protein>
    <submittedName>
        <fullName evidence="2">Uncharacterized protein</fullName>
    </submittedName>
</protein>
<accession>A0A0C1ZTL8</accession>
<dbReference type="Proteomes" id="UP000031599">
    <property type="component" value="Unassembled WGS sequence"/>
</dbReference>
<dbReference type="AlphaFoldDB" id="A0A0C1ZTL8"/>
<organism evidence="2 3">
    <name type="scientific">Enhygromyxa salina</name>
    <dbReference type="NCBI Taxonomy" id="215803"/>
    <lineage>
        <taxon>Bacteria</taxon>
        <taxon>Pseudomonadati</taxon>
        <taxon>Myxococcota</taxon>
        <taxon>Polyangia</taxon>
        <taxon>Nannocystales</taxon>
        <taxon>Nannocystaceae</taxon>
        <taxon>Enhygromyxa</taxon>
    </lineage>
</organism>
<evidence type="ECO:0000256" key="1">
    <source>
        <dbReference type="SAM" id="MobiDB-lite"/>
    </source>
</evidence>
<feature type="region of interest" description="Disordered" evidence="1">
    <location>
        <begin position="1"/>
        <end position="41"/>
    </location>
</feature>
<name>A0A0C1ZTL8_9BACT</name>
<gene>
    <name evidence="2" type="ORF">DB30_06878</name>
</gene>
<evidence type="ECO:0000313" key="2">
    <source>
        <dbReference type="EMBL" id="KIG14403.1"/>
    </source>
</evidence>
<dbReference type="EMBL" id="JMCC02000074">
    <property type="protein sequence ID" value="KIG14403.1"/>
    <property type="molecule type" value="Genomic_DNA"/>
</dbReference>
<proteinExistence type="predicted"/>
<sequence>MGARGFARKPLASAAASSASRSSGSPGELMVAPELGLMSPR</sequence>
<reference evidence="2 3" key="1">
    <citation type="submission" date="2014-12" db="EMBL/GenBank/DDBJ databases">
        <title>Genome assembly of Enhygromyxa salina DSM 15201.</title>
        <authorList>
            <person name="Sharma G."/>
            <person name="Subramanian S."/>
        </authorList>
    </citation>
    <scope>NUCLEOTIDE SEQUENCE [LARGE SCALE GENOMIC DNA]</scope>
    <source>
        <strain evidence="2 3">DSM 15201</strain>
    </source>
</reference>
<evidence type="ECO:0000313" key="3">
    <source>
        <dbReference type="Proteomes" id="UP000031599"/>
    </source>
</evidence>
<feature type="compositionally biased region" description="Low complexity" evidence="1">
    <location>
        <begin position="12"/>
        <end position="25"/>
    </location>
</feature>